<evidence type="ECO:0000313" key="2">
    <source>
        <dbReference type="EMBL" id="KAH9308423.1"/>
    </source>
</evidence>
<feature type="non-terminal residue" evidence="2">
    <location>
        <position position="60"/>
    </location>
</feature>
<organism evidence="2 3">
    <name type="scientific">Taxus chinensis</name>
    <name type="common">Chinese yew</name>
    <name type="synonym">Taxus wallichiana var. chinensis</name>
    <dbReference type="NCBI Taxonomy" id="29808"/>
    <lineage>
        <taxon>Eukaryota</taxon>
        <taxon>Viridiplantae</taxon>
        <taxon>Streptophyta</taxon>
        <taxon>Embryophyta</taxon>
        <taxon>Tracheophyta</taxon>
        <taxon>Spermatophyta</taxon>
        <taxon>Pinopsida</taxon>
        <taxon>Pinidae</taxon>
        <taxon>Conifers II</taxon>
        <taxon>Cupressales</taxon>
        <taxon>Taxaceae</taxon>
        <taxon>Taxus</taxon>
    </lineage>
</organism>
<feature type="non-terminal residue" evidence="2">
    <location>
        <position position="1"/>
    </location>
</feature>
<protein>
    <submittedName>
        <fullName evidence="2">Uncharacterized protein</fullName>
    </submittedName>
</protein>
<dbReference type="EMBL" id="JAHRHJ020000007">
    <property type="protein sequence ID" value="KAH9308423.1"/>
    <property type="molecule type" value="Genomic_DNA"/>
</dbReference>
<evidence type="ECO:0000256" key="1">
    <source>
        <dbReference type="SAM" id="Coils"/>
    </source>
</evidence>
<reference evidence="2 3" key="1">
    <citation type="journal article" date="2021" name="Nat. Plants">
        <title>The Taxus genome provides insights into paclitaxel biosynthesis.</title>
        <authorList>
            <person name="Xiong X."/>
            <person name="Gou J."/>
            <person name="Liao Q."/>
            <person name="Li Y."/>
            <person name="Zhou Q."/>
            <person name="Bi G."/>
            <person name="Li C."/>
            <person name="Du R."/>
            <person name="Wang X."/>
            <person name="Sun T."/>
            <person name="Guo L."/>
            <person name="Liang H."/>
            <person name="Lu P."/>
            <person name="Wu Y."/>
            <person name="Zhang Z."/>
            <person name="Ro D.K."/>
            <person name="Shang Y."/>
            <person name="Huang S."/>
            <person name="Yan J."/>
        </authorList>
    </citation>
    <scope>NUCLEOTIDE SEQUENCE [LARGE SCALE GENOMIC DNA]</scope>
    <source>
        <strain evidence="2">Ta-2019</strain>
    </source>
</reference>
<feature type="coiled-coil region" evidence="1">
    <location>
        <begin position="27"/>
        <end position="54"/>
    </location>
</feature>
<keyword evidence="3" id="KW-1185">Reference proteome</keyword>
<sequence>RGRRVYARVKGSHEIFDVNDEEGNYDEEKLESTVRQLMTEKAIVEDERDILQRERDDLIR</sequence>
<name>A0AA38FRL4_TAXCH</name>
<proteinExistence type="predicted"/>
<dbReference type="AlphaFoldDB" id="A0AA38FRL4"/>
<keyword evidence="1" id="KW-0175">Coiled coil</keyword>
<dbReference type="Proteomes" id="UP000824469">
    <property type="component" value="Unassembled WGS sequence"/>
</dbReference>
<gene>
    <name evidence="2" type="ORF">KI387_036334</name>
</gene>
<comment type="caution">
    <text evidence="2">The sequence shown here is derived from an EMBL/GenBank/DDBJ whole genome shotgun (WGS) entry which is preliminary data.</text>
</comment>
<evidence type="ECO:0000313" key="3">
    <source>
        <dbReference type="Proteomes" id="UP000824469"/>
    </source>
</evidence>
<accession>A0AA38FRL4</accession>